<protein>
    <submittedName>
        <fullName evidence="1">Uncharacterized protein</fullName>
    </submittedName>
</protein>
<proteinExistence type="predicted"/>
<organism evidence="1 2">
    <name type="scientific">Plakobranchus ocellatus</name>
    <dbReference type="NCBI Taxonomy" id="259542"/>
    <lineage>
        <taxon>Eukaryota</taxon>
        <taxon>Metazoa</taxon>
        <taxon>Spiralia</taxon>
        <taxon>Lophotrochozoa</taxon>
        <taxon>Mollusca</taxon>
        <taxon>Gastropoda</taxon>
        <taxon>Heterobranchia</taxon>
        <taxon>Euthyneura</taxon>
        <taxon>Panpulmonata</taxon>
        <taxon>Sacoglossa</taxon>
        <taxon>Placobranchoidea</taxon>
        <taxon>Plakobranchidae</taxon>
        <taxon>Plakobranchus</taxon>
    </lineage>
</organism>
<keyword evidence="2" id="KW-1185">Reference proteome</keyword>
<name>A0AAV4DN90_9GAST</name>
<dbReference type="Proteomes" id="UP000735302">
    <property type="component" value="Unassembled WGS sequence"/>
</dbReference>
<gene>
    <name evidence="1" type="ORF">PoB_007215900</name>
</gene>
<evidence type="ECO:0000313" key="1">
    <source>
        <dbReference type="EMBL" id="GFO45654.1"/>
    </source>
</evidence>
<accession>A0AAV4DN90</accession>
<evidence type="ECO:0000313" key="2">
    <source>
        <dbReference type="Proteomes" id="UP000735302"/>
    </source>
</evidence>
<dbReference type="EMBL" id="BLXT01008064">
    <property type="protein sequence ID" value="GFO45654.1"/>
    <property type="molecule type" value="Genomic_DNA"/>
</dbReference>
<sequence length="178" mass="20669">MQSHHADFYNKNYKIYKLRDKLVKHFKFIINFWQRYPTTSDLVHSHEIPTEQAVVMAFENATLAERTVKAAMVIRRAVLDGCNDSQQLPRPPADKDLRTEIIQLPQLLITVLSLFLYSKNRKPQSTRCQRRVVCAGQDICVNVTKGKWKMPKHILIGICVRHLTGKTKLNNILNRHGH</sequence>
<comment type="caution">
    <text evidence="1">The sequence shown here is derived from an EMBL/GenBank/DDBJ whole genome shotgun (WGS) entry which is preliminary data.</text>
</comment>
<dbReference type="AlphaFoldDB" id="A0AAV4DN90"/>
<reference evidence="1 2" key="1">
    <citation type="journal article" date="2021" name="Elife">
        <title>Chloroplast acquisition without the gene transfer in kleptoplastic sea slugs, Plakobranchus ocellatus.</title>
        <authorList>
            <person name="Maeda T."/>
            <person name="Takahashi S."/>
            <person name="Yoshida T."/>
            <person name="Shimamura S."/>
            <person name="Takaki Y."/>
            <person name="Nagai Y."/>
            <person name="Toyoda A."/>
            <person name="Suzuki Y."/>
            <person name="Arimoto A."/>
            <person name="Ishii H."/>
            <person name="Satoh N."/>
            <person name="Nishiyama T."/>
            <person name="Hasebe M."/>
            <person name="Maruyama T."/>
            <person name="Minagawa J."/>
            <person name="Obokata J."/>
            <person name="Shigenobu S."/>
        </authorList>
    </citation>
    <scope>NUCLEOTIDE SEQUENCE [LARGE SCALE GENOMIC DNA]</scope>
</reference>